<dbReference type="Proteomes" id="UP000712281">
    <property type="component" value="Unassembled WGS sequence"/>
</dbReference>
<evidence type="ECO:0000313" key="1">
    <source>
        <dbReference type="EMBL" id="KAF2539660.1"/>
    </source>
</evidence>
<organism evidence="1 2">
    <name type="scientific">Brassica cretica</name>
    <name type="common">Mustard</name>
    <dbReference type="NCBI Taxonomy" id="69181"/>
    <lineage>
        <taxon>Eukaryota</taxon>
        <taxon>Viridiplantae</taxon>
        <taxon>Streptophyta</taxon>
        <taxon>Embryophyta</taxon>
        <taxon>Tracheophyta</taxon>
        <taxon>Spermatophyta</taxon>
        <taxon>Magnoliopsida</taxon>
        <taxon>eudicotyledons</taxon>
        <taxon>Gunneridae</taxon>
        <taxon>Pentapetalae</taxon>
        <taxon>rosids</taxon>
        <taxon>malvids</taxon>
        <taxon>Brassicales</taxon>
        <taxon>Brassicaceae</taxon>
        <taxon>Brassiceae</taxon>
        <taxon>Brassica</taxon>
    </lineage>
</organism>
<evidence type="ECO:0000313" key="2">
    <source>
        <dbReference type="Proteomes" id="UP000712281"/>
    </source>
</evidence>
<dbReference type="EMBL" id="QGKW02002228">
    <property type="protein sequence ID" value="KAF2539660.1"/>
    <property type="molecule type" value="Genomic_DNA"/>
</dbReference>
<name>A0A8S9G1E8_BRACR</name>
<protein>
    <recommendedName>
        <fullName evidence="3">Reverse transcriptase zinc-binding domain-containing protein</fullName>
    </recommendedName>
</protein>
<dbReference type="AlphaFoldDB" id="A0A8S9G1E8"/>
<accession>A0A8S9G1E8</accession>
<reference evidence="1" key="1">
    <citation type="submission" date="2019-12" db="EMBL/GenBank/DDBJ databases">
        <title>Genome sequencing and annotation of Brassica cretica.</title>
        <authorList>
            <person name="Studholme D.J."/>
            <person name="Sarris P.F."/>
        </authorList>
    </citation>
    <scope>NUCLEOTIDE SEQUENCE</scope>
    <source>
        <strain evidence="1">PFS-001/15</strain>
        <tissue evidence="1">Leaf</tissue>
    </source>
</reference>
<proteinExistence type="predicted"/>
<gene>
    <name evidence="1" type="ORF">F2Q68_00023517</name>
</gene>
<evidence type="ECO:0008006" key="3">
    <source>
        <dbReference type="Google" id="ProtNLM"/>
    </source>
</evidence>
<comment type="caution">
    <text evidence="1">The sequence shown here is derived from an EMBL/GenBank/DDBJ whole genome shotgun (WGS) entry which is preliminary data.</text>
</comment>
<sequence length="97" mass="11238">MSSRCNLVPARSWDQTISDLQQLNRSRPRRLLCLLTWQCVIYLIWTERNNRLHRNIFRSSDSISTLVVSTIRTKIASIRLSSPALATTLFAIWMSST</sequence>